<dbReference type="InterPro" id="IPR057678">
    <property type="entry name" value="DUF7918"/>
</dbReference>
<accession>A0AAV9I1F9</accession>
<evidence type="ECO:0000259" key="1">
    <source>
        <dbReference type="Pfam" id="PF25534"/>
    </source>
</evidence>
<comment type="caution">
    <text evidence="2">The sequence shown here is derived from an EMBL/GenBank/DDBJ whole genome shotgun (WGS) entry which is preliminary data.</text>
</comment>
<protein>
    <recommendedName>
        <fullName evidence="1">DUF7918 domain-containing protein</fullName>
    </recommendedName>
</protein>
<keyword evidence="3" id="KW-1185">Reference proteome</keyword>
<dbReference type="Proteomes" id="UP001321749">
    <property type="component" value="Unassembled WGS sequence"/>
</dbReference>
<name>A0AAV9I1F9_9PEZI</name>
<evidence type="ECO:0000313" key="2">
    <source>
        <dbReference type="EMBL" id="KAK4465156.1"/>
    </source>
</evidence>
<sequence length="358" mass="40163">MTLFPSIPGLEAVVVVGGVDAHEYEVPEDDENPLESLNLADYDAAYARHGNIPHVVRYIEAKPGVDFLYRVTIKPNFVWRSHHVGVQVRNDGVKGGLRRLFQHQTAQDGSIVENIRSRTSGNSKEGYMTLMFRFAPVSLVESDSVTPSQMQLQMKTAKQCGCLKVFLFRMQKGKKFSVAGKSPAAQPPPQATQFSEKAFKGRAIDCVSSFIAKPLRTDPTTKYSKNYTDDQKHPFAVFEFRYRSKEGLMTEGIIPRPPQVDDFEALPERKPVKREGAITIDDAGINGSQTVPGRSALEQVNGMSDDEVRRKLAELLDQRNPGNRPMKRENPMDDAEFSARYKTRKLNNGRVEIDLTDD</sequence>
<reference evidence="2" key="1">
    <citation type="journal article" date="2023" name="Mol. Phylogenet. Evol.">
        <title>Genome-scale phylogeny and comparative genomics of the fungal order Sordariales.</title>
        <authorList>
            <person name="Hensen N."/>
            <person name="Bonometti L."/>
            <person name="Westerberg I."/>
            <person name="Brannstrom I.O."/>
            <person name="Guillou S."/>
            <person name="Cros-Aarteil S."/>
            <person name="Calhoun S."/>
            <person name="Haridas S."/>
            <person name="Kuo A."/>
            <person name="Mondo S."/>
            <person name="Pangilinan J."/>
            <person name="Riley R."/>
            <person name="LaButti K."/>
            <person name="Andreopoulos B."/>
            <person name="Lipzen A."/>
            <person name="Chen C."/>
            <person name="Yan M."/>
            <person name="Daum C."/>
            <person name="Ng V."/>
            <person name="Clum A."/>
            <person name="Steindorff A."/>
            <person name="Ohm R.A."/>
            <person name="Martin F."/>
            <person name="Silar P."/>
            <person name="Natvig D.O."/>
            <person name="Lalanne C."/>
            <person name="Gautier V."/>
            <person name="Ament-Velasquez S.L."/>
            <person name="Kruys A."/>
            <person name="Hutchinson M.I."/>
            <person name="Powell A.J."/>
            <person name="Barry K."/>
            <person name="Miller A.N."/>
            <person name="Grigoriev I.V."/>
            <person name="Debuchy R."/>
            <person name="Gladieux P."/>
            <person name="Hiltunen Thoren M."/>
            <person name="Johannesson H."/>
        </authorList>
    </citation>
    <scope>NUCLEOTIDE SEQUENCE</scope>
    <source>
        <strain evidence="2">PSN324</strain>
    </source>
</reference>
<gene>
    <name evidence="2" type="ORF">QBC42DRAFT_26312</name>
</gene>
<organism evidence="2 3">
    <name type="scientific">Cladorrhinum samala</name>
    <dbReference type="NCBI Taxonomy" id="585594"/>
    <lineage>
        <taxon>Eukaryota</taxon>
        <taxon>Fungi</taxon>
        <taxon>Dikarya</taxon>
        <taxon>Ascomycota</taxon>
        <taxon>Pezizomycotina</taxon>
        <taxon>Sordariomycetes</taxon>
        <taxon>Sordariomycetidae</taxon>
        <taxon>Sordariales</taxon>
        <taxon>Podosporaceae</taxon>
        <taxon>Cladorrhinum</taxon>
    </lineage>
</organism>
<dbReference type="Pfam" id="PF25534">
    <property type="entry name" value="DUF7918"/>
    <property type="match status" value="1"/>
</dbReference>
<feature type="domain" description="DUF7918" evidence="1">
    <location>
        <begin position="9"/>
        <end position="256"/>
    </location>
</feature>
<dbReference type="AlphaFoldDB" id="A0AAV9I1F9"/>
<proteinExistence type="predicted"/>
<dbReference type="EMBL" id="MU864942">
    <property type="protein sequence ID" value="KAK4465156.1"/>
    <property type="molecule type" value="Genomic_DNA"/>
</dbReference>
<dbReference type="PANTHER" id="PTHR36223:SF1">
    <property type="entry name" value="TRANSCRIPTION ELONGATION FACTOR EAF N-TERMINAL DOMAIN-CONTAINING PROTEIN"/>
    <property type="match status" value="1"/>
</dbReference>
<reference evidence="2" key="2">
    <citation type="submission" date="2023-06" db="EMBL/GenBank/DDBJ databases">
        <authorList>
            <consortium name="Lawrence Berkeley National Laboratory"/>
            <person name="Mondo S.J."/>
            <person name="Hensen N."/>
            <person name="Bonometti L."/>
            <person name="Westerberg I."/>
            <person name="Brannstrom I.O."/>
            <person name="Guillou S."/>
            <person name="Cros-Aarteil S."/>
            <person name="Calhoun S."/>
            <person name="Haridas S."/>
            <person name="Kuo A."/>
            <person name="Pangilinan J."/>
            <person name="Riley R."/>
            <person name="Labutti K."/>
            <person name="Andreopoulos B."/>
            <person name="Lipzen A."/>
            <person name="Chen C."/>
            <person name="Yanf M."/>
            <person name="Daum C."/>
            <person name="Ng V."/>
            <person name="Clum A."/>
            <person name="Steindorff A."/>
            <person name="Ohm R."/>
            <person name="Martin F."/>
            <person name="Silar P."/>
            <person name="Natvig D."/>
            <person name="Lalanne C."/>
            <person name="Gautier V."/>
            <person name="Ament-Velasquez S.L."/>
            <person name="Kruys A."/>
            <person name="Hutchinson M.I."/>
            <person name="Powell A.J."/>
            <person name="Barry K."/>
            <person name="Miller A.N."/>
            <person name="Grigoriev I.V."/>
            <person name="Debuchy R."/>
            <person name="Gladieux P."/>
            <person name="Thoren M.H."/>
            <person name="Johannesson H."/>
        </authorList>
    </citation>
    <scope>NUCLEOTIDE SEQUENCE</scope>
    <source>
        <strain evidence="2">PSN324</strain>
    </source>
</reference>
<evidence type="ECO:0000313" key="3">
    <source>
        <dbReference type="Proteomes" id="UP001321749"/>
    </source>
</evidence>
<dbReference type="PANTHER" id="PTHR36223">
    <property type="entry name" value="BETA-LACTAMASE-TYPE TRANSPEPTIDASE FOLD DOMAIN CONTAINING PROTEIN"/>
    <property type="match status" value="1"/>
</dbReference>